<sequence length="77" mass="8400">MPQLLPCPAGLPAPRGQAAPLISADVVGARTRTSLPAINALFTNNARMTRRNPKVRHVRRFKGKAALCSRKNPTERN</sequence>
<organism evidence="1 2">
    <name type="scientific">Rhynchophorus ferrugineus</name>
    <name type="common">Red palm weevil</name>
    <name type="synonym">Curculio ferrugineus</name>
    <dbReference type="NCBI Taxonomy" id="354439"/>
    <lineage>
        <taxon>Eukaryota</taxon>
        <taxon>Metazoa</taxon>
        <taxon>Ecdysozoa</taxon>
        <taxon>Arthropoda</taxon>
        <taxon>Hexapoda</taxon>
        <taxon>Insecta</taxon>
        <taxon>Pterygota</taxon>
        <taxon>Neoptera</taxon>
        <taxon>Endopterygota</taxon>
        <taxon>Coleoptera</taxon>
        <taxon>Polyphaga</taxon>
        <taxon>Cucujiformia</taxon>
        <taxon>Curculionidae</taxon>
        <taxon>Dryophthorinae</taxon>
        <taxon>Rhynchophorus</taxon>
    </lineage>
</organism>
<dbReference type="EMBL" id="JAACXV010000051">
    <property type="protein sequence ID" value="KAF7285570.1"/>
    <property type="molecule type" value="Genomic_DNA"/>
</dbReference>
<evidence type="ECO:0000313" key="1">
    <source>
        <dbReference type="EMBL" id="KAF7285570.1"/>
    </source>
</evidence>
<dbReference type="Proteomes" id="UP000625711">
    <property type="component" value="Unassembled WGS sequence"/>
</dbReference>
<keyword evidence="2" id="KW-1185">Reference proteome</keyword>
<proteinExistence type="predicted"/>
<evidence type="ECO:0000313" key="2">
    <source>
        <dbReference type="Proteomes" id="UP000625711"/>
    </source>
</evidence>
<comment type="caution">
    <text evidence="1">The sequence shown here is derived from an EMBL/GenBank/DDBJ whole genome shotgun (WGS) entry which is preliminary data.</text>
</comment>
<reference evidence="1" key="1">
    <citation type="submission" date="2020-08" db="EMBL/GenBank/DDBJ databases">
        <title>Genome sequencing and assembly of the red palm weevil Rhynchophorus ferrugineus.</title>
        <authorList>
            <person name="Dias G.B."/>
            <person name="Bergman C.M."/>
            <person name="Manee M."/>
        </authorList>
    </citation>
    <scope>NUCLEOTIDE SEQUENCE</scope>
    <source>
        <strain evidence="1">AA-2017</strain>
        <tissue evidence="1">Whole larva</tissue>
    </source>
</reference>
<dbReference type="AlphaFoldDB" id="A0A834MMA9"/>
<name>A0A834MMA9_RHYFE</name>
<gene>
    <name evidence="1" type="ORF">GWI33_010480</name>
</gene>
<accession>A0A834MMA9</accession>
<protein>
    <submittedName>
        <fullName evidence="1">Uncharacterized protein</fullName>
    </submittedName>
</protein>